<keyword evidence="1" id="KW-0812">Transmembrane</keyword>
<evidence type="ECO:0000313" key="2">
    <source>
        <dbReference type="EMBL" id="KEP26728.1"/>
    </source>
</evidence>
<dbReference type="RefSeq" id="WP_034320459.1">
    <property type="nucleotide sequence ID" value="NZ_JOTP01000007.1"/>
</dbReference>
<dbReference type="Proteomes" id="UP000028091">
    <property type="component" value="Unassembled WGS sequence"/>
</dbReference>
<proteinExistence type="predicted"/>
<dbReference type="EMBL" id="JOTP01000007">
    <property type="protein sequence ID" value="KEP26728.1"/>
    <property type="molecule type" value="Genomic_DNA"/>
</dbReference>
<sequence length="66" mass="7692">MKNFFWSASFLFMLIFTLVFLGIVYWLSGQGLNQLWRYVLISLVTAAVLHGVTTWLKRHVMHSSSK</sequence>
<feature type="transmembrane region" description="Helical" evidence="1">
    <location>
        <begin position="35"/>
        <end position="56"/>
    </location>
</feature>
<feature type="transmembrane region" description="Helical" evidence="1">
    <location>
        <begin position="6"/>
        <end position="28"/>
    </location>
</feature>
<keyword evidence="3" id="KW-1185">Reference proteome</keyword>
<gene>
    <name evidence="2" type="ORF">BA70_17745</name>
</gene>
<evidence type="ECO:0000256" key="1">
    <source>
        <dbReference type="SAM" id="Phobius"/>
    </source>
</evidence>
<keyword evidence="1" id="KW-1133">Transmembrane helix</keyword>
<keyword evidence="1" id="KW-0472">Membrane</keyword>
<protein>
    <submittedName>
        <fullName evidence="2">Uncharacterized protein</fullName>
    </submittedName>
</protein>
<comment type="caution">
    <text evidence="2">The sequence shown here is derived from an EMBL/GenBank/DDBJ whole genome shotgun (WGS) entry which is preliminary data.</text>
</comment>
<reference evidence="2 3" key="1">
    <citation type="submission" date="2012-09" db="EMBL/GenBank/DDBJ databases">
        <title>Genome Sequence of Bacillus sp. DW5-4.</title>
        <authorList>
            <person name="Lai Q."/>
            <person name="Liu Y."/>
            <person name="Shao Z."/>
        </authorList>
    </citation>
    <scope>NUCLEOTIDE SEQUENCE [LARGE SCALE GENOMIC DNA]</scope>
    <source>
        <strain evidence="2 3">DW5-4</strain>
    </source>
</reference>
<evidence type="ECO:0000313" key="3">
    <source>
        <dbReference type="Proteomes" id="UP000028091"/>
    </source>
</evidence>
<organism evidence="2 3">
    <name type="scientific">Bacillus zhangzhouensis</name>
    <dbReference type="NCBI Taxonomy" id="1178540"/>
    <lineage>
        <taxon>Bacteria</taxon>
        <taxon>Bacillati</taxon>
        <taxon>Bacillota</taxon>
        <taxon>Bacilli</taxon>
        <taxon>Bacillales</taxon>
        <taxon>Bacillaceae</taxon>
        <taxon>Bacillus</taxon>
    </lineage>
</organism>
<dbReference type="OrthoDB" id="2918413at2"/>
<dbReference type="eggNOG" id="ENOG5030D27">
    <property type="taxonomic scope" value="Bacteria"/>
</dbReference>
<name>A0A081LBV2_9BACI</name>
<accession>A0A081LBV2</accession>
<dbReference type="AlphaFoldDB" id="A0A081LBV2"/>